<evidence type="ECO:0000256" key="1">
    <source>
        <dbReference type="SAM" id="MobiDB-lite"/>
    </source>
</evidence>
<evidence type="ECO:0000313" key="2">
    <source>
        <dbReference type="EMBL" id="TNN66964.1"/>
    </source>
</evidence>
<keyword evidence="3" id="KW-1185">Reference proteome</keyword>
<evidence type="ECO:0000313" key="3">
    <source>
        <dbReference type="Proteomes" id="UP000314294"/>
    </source>
</evidence>
<dbReference type="Proteomes" id="UP000314294">
    <property type="component" value="Unassembled WGS sequence"/>
</dbReference>
<organism evidence="2 3">
    <name type="scientific">Liparis tanakae</name>
    <name type="common">Tanaka's snailfish</name>
    <dbReference type="NCBI Taxonomy" id="230148"/>
    <lineage>
        <taxon>Eukaryota</taxon>
        <taxon>Metazoa</taxon>
        <taxon>Chordata</taxon>
        <taxon>Craniata</taxon>
        <taxon>Vertebrata</taxon>
        <taxon>Euteleostomi</taxon>
        <taxon>Actinopterygii</taxon>
        <taxon>Neopterygii</taxon>
        <taxon>Teleostei</taxon>
        <taxon>Neoteleostei</taxon>
        <taxon>Acanthomorphata</taxon>
        <taxon>Eupercaria</taxon>
        <taxon>Perciformes</taxon>
        <taxon>Cottioidei</taxon>
        <taxon>Cottales</taxon>
        <taxon>Liparidae</taxon>
        <taxon>Liparis</taxon>
    </lineage>
</organism>
<reference evidence="2 3" key="1">
    <citation type="submission" date="2019-03" db="EMBL/GenBank/DDBJ databases">
        <title>First draft genome of Liparis tanakae, snailfish: a comprehensive survey of snailfish specific genes.</title>
        <authorList>
            <person name="Kim W."/>
            <person name="Song I."/>
            <person name="Jeong J.-H."/>
            <person name="Kim D."/>
            <person name="Kim S."/>
            <person name="Ryu S."/>
            <person name="Song J.Y."/>
            <person name="Lee S.K."/>
        </authorList>
    </citation>
    <scope>NUCLEOTIDE SEQUENCE [LARGE SCALE GENOMIC DNA]</scope>
    <source>
        <tissue evidence="2">Muscle</tissue>
    </source>
</reference>
<accession>A0A4Z2HPT0</accession>
<name>A0A4Z2HPT0_9TELE</name>
<gene>
    <name evidence="2" type="ORF">EYF80_022737</name>
</gene>
<comment type="caution">
    <text evidence="2">The sequence shown here is derived from an EMBL/GenBank/DDBJ whole genome shotgun (WGS) entry which is preliminary data.</text>
</comment>
<feature type="compositionally biased region" description="Low complexity" evidence="1">
    <location>
        <begin position="32"/>
        <end position="46"/>
    </location>
</feature>
<proteinExistence type="predicted"/>
<dbReference type="AlphaFoldDB" id="A0A4Z2HPT0"/>
<protein>
    <submittedName>
        <fullName evidence="2">Uncharacterized protein</fullName>
    </submittedName>
</protein>
<feature type="region of interest" description="Disordered" evidence="1">
    <location>
        <begin position="12"/>
        <end position="58"/>
    </location>
</feature>
<dbReference type="EMBL" id="SRLO01000211">
    <property type="protein sequence ID" value="TNN66964.1"/>
    <property type="molecule type" value="Genomic_DNA"/>
</dbReference>
<sequence>MLTIETVTIETRRSPPVATNWPTADEPPPPVSTNSTSDTMMLSSSTEPQVMHTASPRAASTSIRALPVRSAVILQNLPGLCSHWPASYVALTPDQPAKRVYFFSPTGRSFYGITVHKPQPRSA</sequence>